<protein>
    <submittedName>
        <fullName evidence="6">Serine/threonine-protein kinase HipA</fullName>
        <ecNumber evidence="6">2.7.11.1</ecNumber>
    </submittedName>
</protein>
<accession>A0ABU1PEG1</accession>
<dbReference type="EC" id="2.7.11.1" evidence="6"/>
<evidence type="ECO:0000313" key="7">
    <source>
        <dbReference type="Proteomes" id="UP001260715"/>
    </source>
</evidence>
<evidence type="ECO:0000256" key="3">
    <source>
        <dbReference type="ARBA" id="ARBA00022777"/>
    </source>
</evidence>
<evidence type="ECO:0000256" key="1">
    <source>
        <dbReference type="ARBA" id="ARBA00010164"/>
    </source>
</evidence>
<dbReference type="InterPro" id="IPR052028">
    <property type="entry name" value="HipA_Ser/Thr_kinase"/>
</dbReference>
<dbReference type="Proteomes" id="UP001260715">
    <property type="component" value="Unassembled WGS sequence"/>
</dbReference>
<name>A0ABU1PEG1_9BURK</name>
<dbReference type="EMBL" id="JAVDSJ010000003">
    <property type="protein sequence ID" value="MDR6584331.1"/>
    <property type="molecule type" value="Genomic_DNA"/>
</dbReference>
<feature type="domain" description="HipA-like C-terminal" evidence="4">
    <location>
        <begin position="159"/>
        <end position="408"/>
    </location>
</feature>
<keyword evidence="2 6" id="KW-0808">Transferase</keyword>
<evidence type="ECO:0000259" key="4">
    <source>
        <dbReference type="Pfam" id="PF07804"/>
    </source>
</evidence>
<evidence type="ECO:0000256" key="2">
    <source>
        <dbReference type="ARBA" id="ARBA00022679"/>
    </source>
</evidence>
<comment type="caution">
    <text evidence="6">The sequence shown here is derived from an EMBL/GenBank/DDBJ whole genome shotgun (WGS) entry which is preliminary data.</text>
</comment>
<dbReference type="Pfam" id="PF07804">
    <property type="entry name" value="HipA_C"/>
    <property type="match status" value="1"/>
</dbReference>
<dbReference type="InterPro" id="IPR012893">
    <property type="entry name" value="HipA-like_C"/>
</dbReference>
<dbReference type="Pfam" id="PF13657">
    <property type="entry name" value="Couple_hipA"/>
    <property type="match status" value="1"/>
</dbReference>
<evidence type="ECO:0000313" key="6">
    <source>
        <dbReference type="EMBL" id="MDR6584331.1"/>
    </source>
</evidence>
<feature type="domain" description="HipA N-terminal subdomain 1" evidence="5">
    <location>
        <begin position="11"/>
        <end position="111"/>
    </location>
</feature>
<keyword evidence="7" id="KW-1185">Reference proteome</keyword>
<proteinExistence type="inferred from homology"/>
<sequence length="448" mass="49761">MGRRSHSQTLHLWANGAYVGRWTLNSHGVSELAYDANWQSSAAGRPISLSLPFNMHNEPIKGPNVTNYFEGLLPDSDSIRKRVAERFKTGSLDSFDLLSAIGRDCVGALQLLPEGAKQEGLEQVNGIPVSEDDIERHLLEVVNIDRHGAPEDPDDDFRISLAGAQEKDAFLWWDGKWMKPRGATPTTHIFKLPIGMVGGKKADFTTSVDNEWLCLRLFKEFGLHTANAEIARFGKQRVLVVERFDRAVSSDGKRLFRRVQEDFCQATGTSPHRKYENEGGPGLNAMFTLLQQSERAVEDMRTVMASQLLFWMLRAPDGHAKNFSIQLLPGGGRFRLTPIYDVMSAYPVIGPGPNQWDERRLKMAMALQGANKHYLAHTILRRHFNSTAKAVGFGADAEPLLTDFIARTPAIVEKVRNDLPEGFSERVADKVLGGLLAAAKALEAMPAT</sequence>
<dbReference type="PANTHER" id="PTHR37419">
    <property type="entry name" value="SERINE/THREONINE-PROTEIN KINASE TOXIN HIPA"/>
    <property type="match status" value="1"/>
</dbReference>
<dbReference type="CDD" id="cd17808">
    <property type="entry name" value="HipA_Ec_like"/>
    <property type="match status" value="1"/>
</dbReference>
<dbReference type="PANTHER" id="PTHR37419:SF1">
    <property type="entry name" value="SERINE_THREONINE-PROTEIN KINASE TOXIN HIPA"/>
    <property type="match status" value="1"/>
</dbReference>
<dbReference type="GO" id="GO:0004674">
    <property type="term" value="F:protein serine/threonine kinase activity"/>
    <property type="evidence" value="ECO:0007669"/>
    <property type="project" value="UniProtKB-EC"/>
</dbReference>
<comment type="similarity">
    <text evidence="1">Belongs to the HipA Ser/Thr kinase family.</text>
</comment>
<keyword evidence="3 6" id="KW-0418">Kinase</keyword>
<dbReference type="InterPro" id="IPR017508">
    <property type="entry name" value="HipA_N1"/>
</dbReference>
<reference evidence="6 7" key="1">
    <citation type="submission" date="2023-07" db="EMBL/GenBank/DDBJ databases">
        <title>Sorghum-associated microbial communities from plants grown in Nebraska, USA.</title>
        <authorList>
            <person name="Schachtman D."/>
        </authorList>
    </citation>
    <scope>NUCLEOTIDE SEQUENCE [LARGE SCALE GENOMIC DNA]</scope>
    <source>
        <strain evidence="6 7">596</strain>
    </source>
</reference>
<gene>
    <name evidence="6" type="ORF">J2W50_002541</name>
</gene>
<organism evidence="6 7">
    <name type="scientific">Herbaspirillum frisingense</name>
    <dbReference type="NCBI Taxonomy" id="92645"/>
    <lineage>
        <taxon>Bacteria</taxon>
        <taxon>Pseudomonadati</taxon>
        <taxon>Pseudomonadota</taxon>
        <taxon>Betaproteobacteria</taxon>
        <taxon>Burkholderiales</taxon>
        <taxon>Oxalobacteraceae</taxon>
        <taxon>Herbaspirillum</taxon>
    </lineage>
</organism>
<evidence type="ECO:0000259" key="5">
    <source>
        <dbReference type="Pfam" id="PF13657"/>
    </source>
</evidence>
<dbReference type="RefSeq" id="WP_310010650.1">
    <property type="nucleotide sequence ID" value="NZ_JAVDSJ010000003.1"/>
</dbReference>
<dbReference type="NCBIfam" id="TIGR03071">
    <property type="entry name" value="couple_hipA"/>
    <property type="match status" value="1"/>
</dbReference>